<proteinExistence type="predicted"/>
<keyword evidence="2" id="KW-0223">Dioxygenase</keyword>
<evidence type="ECO:0000313" key="2">
    <source>
        <dbReference type="EMBL" id="MCF1716797.1"/>
    </source>
</evidence>
<dbReference type="GO" id="GO:0051213">
    <property type="term" value="F:dioxygenase activity"/>
    <property type="evidence" value="ECO:0007669"/>
    <property type="project" value="UniProtKB-KW"/>
</dbReference>
<dbReference type="SUPFAM" id="SSF51197">
    <property type="entry name" value="Clavaminate synthase-like"/>
    <property type="match status" value="1"/>
</dbReference>
<dbReference type="PROSITE" id="PS51471">
    <property type="entry name" value="FE2OG_OXY"/>
    <property type="match status" value="1"/>
</dbReference>
<dbReference type="Proteomes" id="UP001200145">
    <property type="component" value="Unassembled WGS sequence"/>
</dbReference>
<dbReference type="RefSeq" id="WP_234868274.1">
    <property type="nucleotide sequence ID" value="NZ_JAKEVY010000006.1"/>
</dbReference>
<dbReference type="EMBL" id="JAKEVY010000006">
    <property type="protein sequence ID" value="MCF1716797.1"/>
    <property type="molecule type" value="Genomic_DNA"/>
</dbReference>
<dbReference type="InterPro" id="IPR037151">
    <property type="entry name" value="AlkB-like_sf"/>
</dbReference>
<keyword evidence="2" id="KW-0560">Oxidoreductase</keyword>
<dbReference type="InterPro" id="IPR027450">
    <property type="entry name" value="AlkB-like"/>
</dbReference>
<sequence length="193" mass="22936">MQNLLPKDGEVYYYPDFFTKEESDRLFQELKTRVNWKQEPIKIFGREVMQPRLTAWYGDDDKPYSYSGITMHPEPWTPALDLIKKRIEELSGIRFTSALLNYYRNQQDSMGWHRDNEKELGSNPIIGSVSFGEAREFQFRHYYDKTLKQALLLTHGSFLLMKGSTQHYWEHALPKRSRVLGGRINLTFRKIYT</sequence>
<dbReference type="PANTHER" id="PTHR31212">
    <property type="entry name" value="ALPHA-KETOGLUTARATE-DEPENDENT DIOXYGENASE ALKB HOMOLOG 3"/>
    <property type="match status" value="1"/>
</dbReference>
<gene>
    <name evidence="2" type="ORF">L0U88_19300</name>
</gene>
<dbReference type="InterPro" id="IPR032854">
    <property type="entry name" value="ALKBH3"/>
</dbReference>
<reference evidence="2 3" key="1">
    <citation type="submission" date="2022-01" db="EMBL/GenBank/DDBJ databases">
        <title>Flavihumibacter sp. nov., isolated from sediment of a river.</title>
        <authorList>
            <person name="Liu H."/>
        </authorList>
    </citation>
    <scope>NUCLEOTIDE SEQUENCE [LARGE SCALE GENOMIC DNA]</scope>
    <source>
        <strain evidence="2 3">RY-1</strain>
    </source>
</reference>
<keyword evidence="3" id="KW-1185">Reference proteome</keyword>
<dbReference type="InterPro" id="IPR005123">
    <property type="entry name" value="Oxoglu/Fe-dep_dioxygenase_dom"/>
</dbReference>
<comment type="caution">
    <text evidence="2">The sequence shown here is derived from an EMBL/GenBank/DDBJ whole genome shotgun (WGS) entry which is preliminary data.</text>
</comment>
<protein>
    <submittedName>
        <fullName evidence="2">Alpha-ketoglutarate-dependent dioxygenase AlkB</fullName>
    </submittedName>
</protein>
<name>A0ABS9BP14_9BACT</name>
<evidence type="ECO:0000259" key="1">
    <source>
        <dbReference type="PROSITE" id="PS51471"/>
    </source>
</evidence>
<dbReference type="PANTHER" id="PTHR31212:SF4">
    <property type="entry name" value="ALPHA-KETOGLUTARATE-DEPENDENT DIOXYGENASE ALKB HOMOLOG 3"/>
    <property type="match status" value="1"/>
</dbReference>
<organism evidence="2 3">
    <name type="scientific">Flavihumibacter fluminis</name>
    <dbReference type="NCBI Taxonomy" id="2909236"/>
    <lineage>
        <taxon>Bacteria</taxon>
        <taxon>Pseudomonadati</taxon>
        <taxon>Bacteroidota</taxon>
        <taxon>Chitinophagia</taxon>
        <taxon>Chitinophagales</taxon>
        <taxon>Chitinophagaceae</taxon>
        <taxon>Flavihumibacter</taxon>
    </lineage>
</organism>
<evidence type="ECO:0000313" key="3">
    <source>
        <dbReference type="Proteomes" id="UP001200145"/>
    </source>
</evidence>
<accession>A0ABS9BP14</accession>
<feature type="domain" description="Fe2OG dioxygenase" evidence="1">
    <location>
        <begin position="94"/>
        <end position="192"/>
    </location>
</feature>
<dbReference type="Gene3D" id="2.60.120.590">
    <property type="entry name" value="Alpha-ketoglutarate-dependent dioxygenase AlkB-like"/>
    <property type="match status" value="1"/>
</dbReference>
<dbReference type="Pfam" id="PF13532">
    <property type="entry name" value="2OG-FeII_Oxy_2"/>
    <property type="match status" value="1"/>
</dbReference>